<keyword evidence="1" id="KW-0677">Repeat</keyword>
<evidence type="ECO:0000313" key="6">
    <source>
        <dbReference type="Proteomes" id="UP001470230"/>
    </source>
</evidence>
<dbReference type="InterPro" id="IPR041433">
    <property type="entry name" value="RPN1_C"/>
</dbReference>
<dbReference type="Pfam" id="PF18051">
    <property type="entry name" value="RPN1_C"/>
    <property type="match status" value="1"/>
</dbReference>
<dbReference type="Pfam" id="PF17781">
    <property type="entry name" value="RPN1_RPN2_N"/>
    <property type="match status" value="1"/>
</dbReference>
<gene>
    <name evidence="5" type="ORF">M9Y10_040721</name>
</gene>
<dbReference type="PANTHER" id="PTHR10943">
    <property type="entry name" value="26S PROTEASOME NON-ATPASE REGULATORY SUBUNIT"/>
    <property type="match status" value="1"/>
</dbReference>
<evidence type="ECO:0000256" key="2">
    <source>
        <dbReference type="ARBA" id="ARBA00022942"/>
    </source>
</evidence>
<dbReference type="InterPro" id="IPR016643">
    <property type="entry name" value="26S_Psome_Rpn1"/>
</dbReference>
<evidence type="ECO:0000259" key="4">
    <source>
        <dbReference type="Pfam" id="PF18051"/>
    </source>
</evidence>
<dbReference type="InterPro" id="IPR011989">
    <property type="entry name" value="ARM-like"/>
</dbReference>
<dbReference type="PIRSF" id="PIRSF015965">
    <property type="entry name" value="26S_Psome_Rpn1"/>
    <property type="match status" value="1"/>
</dbReference>
<accession>A0ABR2K5D2</accession>
<evidence type="ECO:0000256" key="1">
    <source>
        <dbReference type="ARBA" id="ARBA00022737"/>
    </source>
</evidence>
<protein>
    <submittedName>
        <fullName evidence="5">Proteasome regulatory particle base subunit</fullName>
    </submittedName>
</protein>
<dbReference type="InterPro" id="IPR040892">
    <property type="entry name" value="RPN1_N"/>
</dbReference>
<name>A0ABR2K5D2_9EUKA</name>
<feature type="domain" description="RPN1 N-terminal" evidence="3">
    <location>
        <begin position="23"/>
        <end position="323"/>
    </location>
</feature>
<dbReference type="GO" id="GO:0000502">
    <property type="term" value="C:proteasome complex"/>
    <property type="evidence" value="ECO:0007669"/>
    <property type="project" value="UniProtKB-KW"/>
</dbReference>
<dbReference type="Proteomes" id="UP001470230">
    <property type="component" value="Unassembled WGS sequence"/>
</dbReference>
<proteinExistence type="predicted"/>
<organism evidence="5 6">
    <name type="scientific">Tritrichomonas musculus</name>
    <dbReference type="NCBI Taxonomy" id="1915356"/>
    <lineage>
        <taxon>Eukaryota</taxon>
        <taxon>Metamonada</taxon>
        <taxon>Parabasalia</taxon>
        <taxon>Tritrichomonadida</taxon>
        <taxon>Tritrichomonadidae</taxon>
        <taxon>Tritrichomonas</taxon>
    </lineage>
</organism>
<sequence>MTDKTEVEQIQETSEEILKEKLQTNVDIVCKGDLQARLDAVDFLISSLKESTSSMTSVPKPMKHLVPDLDQLKNAYNTFSNEQYRLKMADLLSLLSIINIDTSFDILTYRLSSPIKDIGEWGHEYVRCLTLVLTRAYEHPSEFSGTMEQLNPLIDQISKYYMVHNDEPDACDLLLKVDQLEKIEQLTDEESHKRVCTYLLQCYNYLPANQNTMVLKTVQRIYQHHNKIAQSMVVALKMNDHELIHKIFVDCKDENIQNQLAFLLARQLIVFDELLDNDDETDEQADRREFLSTIATNSTLYERFEAISKSLSKSKARTPDDILQLQNKLGRKSGKDQTKQHLQMAKSFVAGLHNAGIKDDLYYTAPRGEDIIMQTSGNNRAVALASMGMLYLWNIDEGPNKFDKWVQEENNNDPYIIMGALTANGIINAAVRSEFDIALPNIEKYIGKEDDRLQIGAIFCAAIAYAGSGRKDVVKLIKPLITAEGTTARVLSFAALAIGLIYIGTMRSGMMSKLVDKIVNLKDTEIDDKYVPLLSLGLGLIFYGRQNECEAVLEILSSSEPNKVTEFAKVAIITCAYAGTGDVEQIQKLIRLCLSDDKLYHAAAIMGISIIAMGDSISSQMARRLFDHVLQYGKINARLAVPIALALTSISKPLPELVDTLHRIAHDPDTKIVMNSAIALGLLAAGTQNTRAITALKQLEEFHKSNSAAVMLFQISEGMVHLGQGLMTLSPTYGDGLLLHPVALASLMTVSYACIQTESLIVNSDPLLLYFIAPAIGPRYLVTLDEELNLLPLQVRVGTAIDVVGQAGKPRAITGFQTLTTPVILAAGQRAEFVDENIEPLSPILEGFVIVRKRPEKTE</sequence>
<comment type="caution">
    <text evidence="5">The sequence shown here is derived from an EMBL/GenBank/DDBJ whole genome shotgun (WGS) entry which is preliminary data.</text>
</comment>
<dbReference type="Gene3D" id="1.25.10.10">
    <property type="entry name" value="Leucine-rich Repeat Variant"/>
    <property type="match status" value="1"/>
</dbReference>
<dbReference type="PANTHER" id="PTHR10943:SF1">
    <property type="entry name" value="26S PROTEASOME NON-ATPASE REGULATORY SUBUNIT 2"/>
    <property type="match status" value="1"/>
</dbReference>
<dbReference type="SUPFAM" id="SSF48371">
    <property type="entry name" value="ARM repeat"/>
    <property type="match status" value="1"/>
</dbReference>
<keyword evidence="6" id="KW-1185">Reference proteome</keyword>
<reference evidence="5 6" key="1">
    <citation type="submission" date="2024-04" db="EMBL/GenBank/DDBJ databases">
        <title>Tritrichomonas musculus Genome.</title>
        <authorList>
            <person name="Alves-Ferreira E."/>
            <person name="Grigg M."/>
            <person name="Lorenzi H."/>
            <person name="Galac M."/>
        </authorList>
    </citation>
    <scope>NUCLEOTIDE SEQUENCE [LARGE SCALE GENOMIC DNA]</scope>
    <source>
        <strain evidence="5 6">EAF2021</strain>
    </source>
</reference>
<feature type="domain" description="26S proteasome non-ATPase regulatory subunit RPN1 C-terminal" evidence="4">
    <location>
        <begin position="804"/>
        <end position="856"/>
    </location>
</feature>
<keyword evidence="2 5" id="KW-0647">Proteasome</keyword>
<dbReference type="InterPro" id="IPR016024">
    <property type="entry name" value="ARM-type_fold"/>
</dbReference>
<evidence type="ECO:0000313" key="5">
    <source>
        <dbReference type="EMBL" id="KAK8885275.1"/>
    </source>
</evidence>
<dbReference type="EMBL" id="JAPFFF010000007">
    <property type="protein sequence ID" value="KAK8885275.1"/>
    <property type="molecule type" value="Genomic_DNA"/>
</dbReference>
<evidence type="ECO:0000259" key="3">
    <source>
        <dbReference type="Pfam" id="PF17781"/>
    </source>
</evidence>